<dbReference type="OrthoDB" id="19768at2759"/>
<name>A0A9E7HYJ2_9LILI</name>
<dbReference type="InterPro" id="IPR022228">
    <property type="entry name" value="DUF3755"/>
</dbReference>
<dbReference type="PANTHER" id="PTHR14000:SF6">
    <property type="entry name" value="OS02G0631200 PROTEIN"/>
    <property type="match status" value="1"/>
</dbReference>
<gene>
    <name evidence="1" type="ORF">MUK42_36199</name>
</gene>
<feature type="non-terminal residue" evidence="1">
    <location>
        <position position="1"/>
    </location>
</feature>
<evidence type="ECO:0000313" key="1">
    <source>
        <dbReference type="EMBL" id="URE39092.1"/>
    </source>
</evidence>
<organism evidence="1 2">
    <name type="scientific">Musa troglodytarum</name>
    <name type="common">fe'i banana</name>
    <dbReference type="NCBI Taxonomy" id="320322"/>
    <lineage>
        <taxon>Eukaryota</taxon>
        <taxon>Viridiplantae</taxon>
        <taxon>Streptophyta</taxon>
        <taxon>Embryophyta</taxon>
        <taxon>Tracheophyta</taxon>
        <taxon>Spermatophyta</taxon>
        <taxon>Magnoliopsida</taxon>
        <taxon>Liliopsida</taxon>
        <taxon>Zingiberales</taxon>
        <taxon>Musaceae</taxon>
        <taxon>Musa</taxon>
    </lineage>
</organism>
<protein>
    <submittedName>
        <fullName evidence="1">Uncharacterized protein</fullName>
    </submittedName>
</protein>
<dbReference type="PANTHER" id="PTHR14000">
    <property type="entry name" value="FINGER CCCH DOMAIN PROTEIN, PUTATIVE (DUF3755)-RELATED"/>
    <property type="match status" value="1"/>
</dbReference>
<sequence length="207" mass="23665">RKENGKGRKSEDLYAGKKIKDRKEKMIGCSSLVNMHYNQPDSESAYSVMMYDGNHVNQFSSKAFLVVDSRTKNLLEDNVKLLHQIAVNIENNEIQNNIDLLYHTNNNITATLNSMLEMPGIMSQMPPLPVYANENLLHSILPYISQPQIFSLSAVFSFDRHMDLATVMSRKSQAAGDLLLPNDRVSEREEGEEAISETRRLVEEFRW</sequence>
<keyword evidence="2" id="KW-1185">Reference proteome</keyword>
<dbReference type="AlphaFoldDB" id="A0A9E7HYJ2"/>
<accession>A0A9E7HYJ2</accession>
<evidence type="ECO:0000313" key="2">
    <source>
        <dbReference type="Proteomes" id="UP001055439"/>
    </source>
</evidence>
<dbReference type="EMBL" id="CP097510">
    <property type="protein sequence ID" value="URE39092.1"/>
    <property type="molecule type" value="Genomic_DNA"/>
</dbReference>
<dbReference type="Proteomes" id="UP001055439">
    <property type="component" value="Chromosome 8"/>
</dbReference>
<reference evidence="1" key="1">
    <citation type="submission" date="2022-05" db="EMBL/GenBank/DDBJ databases">
        <title>The Musa troglodytarum L. genome provides insights into the mechanism of non-climacteric behaviour and enrichment of carotenoids.</title>
        <authorList>
            <person name="Wang J."/>
        </authorList>
    </citation>
    <scope>NUCLEOTIDE SEQUENCE</scope>
    <source>
        <tissue evidence="1">Leaf</tissue>
    </source>
</reference>
<dbReference type="Pfam" id="PF12579">
    <property type="entry name" value="DUF3755"/>
    <property type="match status" value="1"/>
</dbReference>
<proteinExistence type="predicted"/>